<name>A0A9N9HYK2_9GLOM</name>
<reference evidence="1" key="1">
    <citation type="submission" date="2021-06" db="EMBL/GenBank/DDBJ databases">
        <authorList>
            <person name="Kallberg Y."/>
            <person name="Tangrot J."/>
            <person name="Rosling A."/>
        </authorList>
    </citation>
    <scope>NUCLEOTIDE SEQUENCE</scope>
    <source>
        <strain evidence="1">MA453B</strain>
    </source>
</reference>
<sequence length="281" mass="31315">HKKKQEIVASSSSQIIDELLNNANNLQDDNEEVISVGKLSQSVLTSPRQLSPVLESRIVSQLLSSPSRQQSPTQITFQITIPSRQLSSALESRVVSPKQLSLTLGMLLTSDSNFSNNTLGQFNPNRITALSPFNEMSIYQASADGSQFMSSNSMTLITAPNQDDKAKASRDYLKELKCLFLRGIKWLQIAKKHFGDFRNKLVNDIENLVKDFKKIRARPVSSPLQKEEIIAFVNEVKTLNSAFAVNYTLRDTEGTKALDRLTKSIAIPSRNGKNFANNIKL</sequence>
<evidence type="ECO:0000313" key="2">
    <source>
        <dbReference type="Proteomes" id="UP000789405"/>
    </source>
</evidence>
<dbReference type="Proteomes" id="UP000789405">
    <property type="component" value="Unassembled WGS sequence"/>
</dbReference>
<protein>
    <submittedName>
        <fullName evidence="1">3729_t:CDS:1</fullName>
    </submittedName>
</protein>
<dbReference type="OrthoDB" id="2390729at2759"/>
<dbReference type="AlphaFoldDB" id="A0A9N9HYK2"/>
<accession>A0A9N9HYK2</accession>
<organism evidence="1 2">
    <name type="scientific">Dentiscutata erythropus</name>
    <dbReference type="NCBI Taxonomy" id="1348616"/>
    <lineage>
        <taxon>Eukaryota</taxon>
        <taxon>Fungi</taxon>
        <taxon>Fungi incertae sedis</taxon>
        <taxon>Mucoromycota</taxon>
        <taxon>Glomeromycotina</taxon>
        <taxon>Glomeromycetes</taxon>
        <taxon>Diversisporales</taxon>
        <taxon>Gigasporaceae</taxon>
        <taxon>Dentiscutata</taxon>
    </lineage>
</organism>
<evidence type="ECO:0000313" key="1">
    <source>
        <dbReference type="EMBL" id="CAG8712522.1"/>
    </source>
</evidence>
<feature type="non-terminal residue" evidence="1">
    <location>
        <position position="281"/>
    </location>
</feature>
<proteinExistence type="predicted"/>
<dbReference type="EMBL" id="CAJVPY010009811">
    <property type="protein sequence ID" value="CAG8712522.1"/>
    <property type="molecule type" value="Genomic_DNA"/>
</dbReference>
<comment type="caution">
    <text evidence="1">The sequence shown here is derived from an EMBL/GenBank/DDBJ whole genome shotgun (WGS) entry which is preliminary data.</text>
</comment>
<keyword evidence="2" id="KW-1185">Reference proteome</keyword>
<gene>
    <name evidence="1" type="ORF">DERYTH_LOCUS13696</name>
</gene>